<feature type="transmembrane region" description="Helical" evidence="6">
    <location>
        <begin position="51"/>
        <end position="71"/>
    </location>
</feature>
<dbReference type="OrthoDB" id="9775950at2"/>
<feature type="transmembrane region" description="Helical" evidence="6">
    <location>
        <begin position="182"/>
        <end position="204"/>
    </location>
</feature>
<evidence type="ECO:0000313" key="7">
    <source>
        <dbReference type="EMBL" id="PRR83366.1"/>
    </source>
</evidence>
<evidence type="ECO:0000256" key="4">
    <source>
        <dbReference type="ARBA" id="ARBA00022989"/>
    </source>
</evidence>
<feature type="transmembrane region" description="Helical" evidence="6">
    <location>
        <begin position="12"/>
        <end position="31"/>
    </location>
</feature>
<dbReference type="InterPro" id="IPR050833">
    <property type="entry name" value="Poly_Biosynth_Transport"/>
</dbReference>
<sequence>MREKSSVAKGMFILSIAGILAKVISLFYTPFLREILGITGYGVYTKSTEVFVFIYALTSMGVQPAVAKVVAEYTALKNPKGAIRTLKVATKFYVFIGAILGILMIVFAGVIADISKTPEMKIGIMVLGPCVLITSMLAVLRGFMQGKSDMKPIAISQIFEQIINVTLSLLGAYILVQSSVALGSAGAQIGTSVGALFACLYIIYCYDKQRYKEEALEAPSLDKKIIDSRILKKLIMYSVPITISAGLQNFGGIVDMVNVSKRLLVAGFSQDAANALYGMLGIYRTLYGVPLVIITAIGTTVLPALAKSLVLKNRQELKKSISQAFKLTFMIAIPSAVGLSILSSDIYMGLYLSDGGSDMMLMGSFVMVLMSMTQIQSIVMQGINRLYYILGTFCIGIVIKIIVNYVLVGIPEINIYGVIVGNCLWHLIPAILNHRKICSIMKMRMPIIRLIIRPIVASSAMAIVIYVMKLPFEFLYRFVEPSRLTAIPICIIGVALGGFVYAYLMILMRGITKKDIENISPKIMTILPRFMRIKLR</sequence>
<feature type="transmembrane region" description="Helical" evidence="6">
    <location>
        <begin position="359"/>
        <end position="379"/>
    </location>
</feature>
<keyword evidence="5 6" id="KW-0472">Membrane</keyword>
<dbReference type="PANTHER" id="PTHR30250:SF21">
    <property type="entry name" value="LIPID II FLIPPASE MURJ"/>
    <property type="match status" value="1"/>
</dbReference>
<keyword evidence="3 6" id="KW-0812">Transmembrane</keyword>
<dbReference type="Pfam" id="PF01943">
    <property type="entry name" value="Polysacc_synt"/>
    <property type="match status" value="1"/>
</dbReference>
<evidence type="ECO:0000256" key="2">
    <source>
        <dbReference type="ARBA" id="ARBA00022475"/>
    </source>
</evidence>
<proteinExistence type="predicted"/>
<keyword evidence="4 6" id="KW-1133">Transmembrane helix</keyword>
<evidence type="ECO:0000256" key="5">
    <source>
        <dbReference type="ARBA" id="ARBA00023136"/>
    </source>
</evidence>
<evidence type="ECO:0000256" key="1">
    <source>
        <dbReference type="ARBA" id="ARBA00004651"/>
    </source>
</evidence>
<dbReference type="PIRSF" id="PIRSF038958">
    <property type="entry name" value="PG_synth_SpoVB"/>
    <property type="match status" value="1"/>
</dbReference>
<protein>
    <submittedName>
        <fullName evidence="7">Stage V sporulation protein B</fullName>
    </submittedName>
</protein>
<feature type="transmembrane region" description="Helical" evidence="6">
    <location>
        <begin position="327"/>
        <end position="347"/>
    </location>
</feature>
<dbReference type="RefSeq" id="WP_106058940.1">
    <property type="nucleotide sequence ID" value="NZ_PVXQ01000007.1"/>
</dbReference>
<feature type="transmembrane region" description="Helical" evidence="6">
    <location>
        <begin position="124"/>
        <end position="143"/>
    </location>
</feature>
<dbReference type="InterPro" id="IPR002797">
    <property type="entry name" value="Polysacc_synth"/>
</dbReference>
<feature type="transmembrane region" description="Helical" evidence="6">
    <location>
        <begin position="92"/>
        <end position="112"/>
    </location>
</feature>
<dbReference type="InterPro" id="IPR024923">
    <property type="entry name" value="PG_synth_SpoVB"/>
</dbReference>
<feature type="transmembrane region" description="Helical" evidence="6">
    <location>
        <begin position="413"/>
        <end position="432"/>
    </location>
</feature>
<dbReference type="PANTHER" id="PTHR30250">
    <property type="entry name" value="PST FAMILY PREDICTED COLANIC ACID TRANSPORTER"/>
    <property type="match status" value="1"/>
</dbReference>
<evidence type="ECO:0000256" key="6">
    <source>
        <dbReference type="SAM" id="Phobius"/>
    </source>
</evidence>
<comment type="subcellular location">
    <subcellularLocation>
        <location evidence="1">Cell membrane</location>
        <topology evidence="1">Multi-pass membrane protein</topology>
    </subcellularLocation>
</comment>
<evidence type="ECO:0000256" key="3">
    <source>
        <dbReference type="ARBA" id="ARBA00022692"/>
    </source>
</evidence>
<gene>
    <name evidence="7" type="primary">spoVB_1</name>
    <name evidence="7" type="ORF">CLVI_09130</name>
</gene>
<feature type="transmembrane region" description="Helical" evidence="6">
    <location>
        <begin position="452"/>
        <end position="472"/>
    </location>
</feature>
<accession>A0A2T0BHJ7</accession>
<dbReference type="AlphaFoldDB" id="A0A2T0BHJ7"/>
<feature type="transmembrane region" description="Helical" evidence="6">
    <location>
        <begin position="234"/>
        <end position="254"/>
    </location>
</feature>
<feature type="transmembrane region" description="Helical" evidence="6">
    <location>
        <begin position="286"/>
        <end position="306"/>
    </location>
</feature>
<reference evidence="7 8" key="1">
    <citation type="submission" date="2018-03" db="EMBL/GenBank/DDBJ databases">
        <title>Genome sequence of Clostridium vincentii DSM 10228.</title>
        <authorList>
            <person name="Poehlein A."/>
            <person name="Daniel R."/>
        </authorList>
    </citation>
    <scope>NUCLEOTIDE SEQUENCE [LARGE SCALE GENOMIC DNA]</scope>
    <source>
        <strain evidence="7 8">DSM 10228</strain>
    </source>
</reference>
<feature type="transmembrane region" description="Helical" evidence="6">
    <location>
        <begin position="484"/>
        <end position="504"/>
    </location>
</feature>
<comment type="caution">
    <text evidence="7">The sequence shown here is derived from an EMBL/GenBank/DDBJ whole genome shotgun (WGS) entry which is preliminary data.</text>
</comment>
<feature type="transmembrane region" description="Helical" evidence="6">
    <location>
        <begin position="386"/>
        <end position="407"/>
    </location>
</feature>
<dbReference type="GO" id="GO:0005886">
    <property type="term" value="C:plasma membrane"/>
    <property type="evidence" value="ECO:0007669"/>
    <property type="project" value="UniProtKB-SubCell"/>
</dbReference>
<name>A0A2T0BHJ7_9CLOT</name>
<dbReference type="EMBL" id="PVXQ01000007">
    <property type="protein sequence ID" value="PRR83366.1"/>
    <property type="molecule type" value="Genomic_DNA"/>
</dbReference>
<keyword evidence="2" id="KW-1003">Cell membrane</keyword>
<evidence type="ECO:0000313" key="8">
    <source>
        <dbReference type="Proteomes" id="UP000239471"/>
    </source>
</evidence>
<dbReference type="Proteomes" id="UP000239471">
    <property type="component" value="Unassembled WGS sequence"/>
</dbReference>
<feature type="transmembrane region" description="Helical" evidence="6">
    <location>
        <begin position="155"/>
        <end position="176"/>
    </location>
</feature>
<organism evidence="7 8">
    <name type="scientific">Clostridium vincentii</name>
    <dbReference type="NCBI Taxonomy" id="52704"/>
    <lineage>
        <taxon>Bacteria</taxon>
        <taxon>Bacillati</taxon>
        <taxon>Bacillota</taxon>
        <taxon>Clostridia</taxon>
        <taxon>Eubacteriales</taxon>
        <taxon>Clostridiaceae</taxon>
        <taxon>Clostridium</taxon>
    </lineage>
</organism>
<dbReference type="CDD" id="cd13124">
    <property type="entry name" value="MATE_SpoVB_like"/>
    <property type="match status" value="1"/>
</dbReference>
<keyword evidence="8" id="KW-1185">Reference proteome</keyword>